<organism evidence="2">
    <name type="scientific">Strongyloides stercoralis</name>
    <name type="common">Threadworm</name>
    <dbReference type="NCBI Taxonomy" id="6248"/>
    <lineage>
        <taxon>Eukaryota</taxon>
        <taxon>Metazoa</taxon>
        <taxon>Ecdysozoa</taxon>
        <taxon>Nematoda</taxon>
        <taxon>Chromadorea</taxon>
        <taxon>Rhabditida</taxon>
        <taxon>Tylenchina</taxon>
        <taxon>Panagrolaimomorpha</taxon>
        <taxon>Strongyloidoidea</taxon>
        <taxon>Strongyloididae</taxon>
        <taxon>Strongyloides</taxon>
    </lineage>
</organism>
<sequence length="71" mass="8556">MYEKGIQWIQELRWMQYSIFIIIYYLFIVFCIVVFFSISLWILGFSLVFNDFPGFLLVYAQNTTIHCVLSI</sequence>
<accession>A0A0K0EGS5</accession>
<protein>
    <submittedName>
        <fullName evidence="2">Uncharacterized protein</fullName>
    </submittedName>
</protein>
<feature type="transmembrane region" description="Helical" evidence="1">
    <location>
        <begin position="21"/>
        <end position="49"/>
    </location>
</feature>
<dbReference type="WBParaSite" id="SSTP_0000868600.1">
    <property type="protein sequence ID" value="SSTP_0000868600.1"/>
    <property type="gene ID" value="SSTP_0000868600"/>
</dbReference>
<keyword evidence="1" id="KW-0472">Membrane</keyword>
<name>A0A0K0EGS5_STRER</name>
<evidence type="ECO:0000313" key="2">
    <source>
        <dbReference type="WBParaSite" id="SSTP_0000868600.1"/>
    </source>
</evidence>
<dbReference type="AlphaFoldDB" id="A0A0K0EGS5"/>
<keyword evidence="1" id="KW-1133">Transmembrane helix</keyword>
<proteinExistence type="predicted"/>
<evidence type="ECO:0000256" key="1">
    <source>
        <dbReference type="SAM" id="Phobius"/>
    </source>
</evidence>
<reference evidence="2" key="1">
    <citation type="submission" date="2015-08" db="UniProtKB">
        <authorList>
            <consortium name="WormBaseParasite"/>
        </authorList>
    </citation>
    <scope>IDENTIFICATION</scope>
</reference>
<keyword evidence="1" id="KW-0812">Transmembrane</keyword>